<dbReference type="RefSeq" id="WP_153338655.1">
    <property type="nucleotide sequence ID" value="NZ_WEGI01000001.1"/>
</dbReference>
<feature type="transmembrane region" description="Helical" evidence="1">
    <location>
        <begin position="81"/>
        <end position="101"/>
    </location>
</feature>
<keyword evidence="1" id="KW-1133">Transmembrane helix</keyword>
<dbReference type="Proteomes" id="UP000431401">
    <property type="component" value="Unassembled WGS sequence"/>
</dbReference>
<evidence type="ECO:0000313" key="2">
    <source>
        <dbReference type="EMBL" id="MQY24754.1"/>
    </source>
</evidence>
<gene>
    <name evidence="2" type="ORF">NRB56_03070</name>
</gene>
<dbReference type="AlphaFoldDB" id="A0A7K0DJ04"/>
<reference evidence="2 3" key="1">
    <citation type="submission" date="2019-10" db="EMBL/GenBank/DDBJ databases">
        <title>Nocardia macrotermitis sp. nov. and Nocardia aurantia sp. nov., isolated from the gut of fungus growing-termite Macrotermes natalensis.</title>
        <authorList>
            <person name="Benndorf R."/>
            <person name="Schwitalla J."/>
            <person name="Martin K."/>
            <person name="De Beer W."/>
            <person name="Kaster A.-K."/>
            <person name="Vollmers J."/>
            <person name="Poulsen M."/>
            <person name="Beemelmanns C."/>
        </authorList>
    </citation>
    <scope>NUCLEOTIDE SEQUENCE [LARGE SCALE GENOMIC DNA]</scope>
    <source>
        <strain evidence="2 3">RB56</strain>
    </source>
</reference>
<feature type="transmembrane region" description="Helical" evidence="1">
    <location>
        <begin position="50"/>
        <end position="69"/>
    </location>
</feature>
<comment type="caution">
    <text evidence="2">The sequence shown here is derived from an EMBL/GenBank/DDBJ whole genome shotgun (WGS) entry which is preliminary data.</text>
</comment>
<sequence>MPPDGTRHGYYPEPTPWAAGLAVAVVVGLLTTVGVYAFGVALAEVPHVGWLLAVVVNVIAVGGVAPTVWRWRGLVVTRWVLGGVAGGVLLGWLLLLISAILA</sequence>
<accession>A0A7K0DJ04</accession>
<protein>
    <recommendedName>
        <fullName evidence="4">DUF2537 domain-containing protein</fullName>
    </recommendedName>
</protein>
<keyword evidence="1" id="KW-0812">Transmembrane</keyword>
<organism evidence="2 3">
    <name type="scientific">Nocardia aurantia</name>
    <dbReference type="NCBI Taxonomy" id="2585199"/>
    <lineage>
        <taxon>Bacteria</taxon>
        <taxon>Bacillati</taxon>
        <taxon>Actinomycetota</taxon>
        <taxon>Actinomycetes</taxon>
        <taxon>Mycobacteriales</taxon>
        <taxon>Nocardiaceae</taxon>
        <taxon>Nocardia</taxon>
    </lineage>
</organism>
<keyword evidence="3" id="KW-1185">Reference proteome</keyword>
<dbReference type="Pfam" id="PF10801">
    <property type="entry name" value="DUF2537"/>
    <property type="match status" value="1"/>
</dbReference>
<keyword evidence="1" id="KW-0472">Membrane</keyword>
<evidence type="ECO:0000256" key="1">
    <source>
        <dbReference type="SAM" id="Phobius"/>
    </source>
</evidence>
<name>A0A7K0DJ04_9NOCA</name>
<feature type="transmembrane region" description="Helical" evidence="1">
    <location>
        <begin position="20"/>
        <end position="43"/>
    </location>
</feature>
<proteinExistence type="predicted"/>
<dbReference type="InterPro" id="IPR024244">
    <property type="entry name" value="DUF2537"/>
</dbReference>
<evidence type="ECO:0008006" key="4">
    <source>
        <dbReference type="Google" id="ProtNLM"/>
    </source>
</evidence>
<evidence type="ECO:0000313" key="3">
    <source>
        <dbReference type="Proteomes" id="UP000431401"/>
    </source>
</evidence>
<dbReference type="EMBL" id="WEGI01000001">
    <property type="protein sequence ID" value="MQY24754.1"/>
    <property type="molecule type" value="Genomic_DNA"/>
</dbReference>